<dbReference type="Gene3D" id="3.40.50.1820">
    <property type="entry name" value="alpha/beta hydrolase"/>
    <property type="match status" value="1"/>
</dbReference>
<evidence type="ECO:0000256" key="2">
    <source>
        <dbReference type="ARBA" id="ARBA00022801"/>
    </source>
</evidence>
<dbReference type="InterPro" id="IPR029058">
    <property type="entry name" value="AB_hydrolase_fold"/>
</dbReference>
<keyword evidence="4" id="KW-0443">Lipid metabolism</keyword>
<dbReference type="AlphaFoldDB" id="A0A1E1LIV6"/>
<dbReference type="SUPFAM" id="SSF53474">
    <property type="entry name" value="alpha/beta-Hydrolases"/>
    <property type="match status" value="1"/>
</dbReference>
<keyword evidence="3" id="KW-0442">Lipid degradation</keyword>
<dbReference type="Proteomes" id="UP000178129">
    <property type="component" value="Unassembled WGS sequence"/>
</dbReference>
<organism evidence="6 7">
    <name type="scientific">Rhynchosporium graminicola</name>
    <dbReference type="NCBI Taxonomy" id="2792576"/>
    <lineage>
        <taxon>Eukaryota</taxon>
        <taxon>Fungi</taxon>
        <taxon>Dikarya</taxon>
        <taxon>Ascomycota</taxon>
        <taxon>Pezizomycotina</taxon>
        <taxon>Leotiomycetes</taxon>
        <taxon>Helotiales</taxon>
        <taxon>Ploettnerulaceae</taxon>
        <taxon>Rhynchosporium</taxon>
    </lineage>
</organism>
<name>A0A1E1LIV6_9HELO</name>
<protein>
    <recommendedName>
        <fullName evidence="1">1-alkyl-2-acetylglycerophosphocholine esterase</fullName>
        <ecNumber evidence="1">3.1.1.47</ecNumber>
    </recommendedName>
</protein>
<evidence type="ECO:0000256" key="5">
    <source>
        <dbReference type="SAM" id="SignalP"/>
    </source>
</evidence>
<evidence type="ECO:0000256" key="4">
    <source>
        <dbReference type="ARBA" id="ARBA00023098"/>
    </source>
</evidence>
<feature type="signal peptide" evidence="5">
    <location>
        <begin position="1"/>
        <end position="23"/>
    </location>
</feature>
<evidence type="ECO:0000313" key="7">
    <source>
        <dbReference type="Proteomes" id="UP000178129"/>
    </source>
</evidence>
<dbReference type="EMBL" id="FJUW01000055">
    <property type="protein sequence ID" value="CZT10447.1"/>
    <property type="molecule type" value="Genomic_DNA"/>
</dbReference>
<dbReference type="EC" id="3.1.1.47" evidence="1"/>
<dbReference type="InParanoid" id="A0A1E1LIV6"/>
<keyword evidence="5" id="KW-0732">Signal</keyword>
<keyword evidence="7" id="KW-1185">Reference proteome</keyword>
<dbReference type="GO" id="GO:0016042">
    <property type="term" value="P:lipid catabolic process"/>
    <property type="evidence" value="ECO:0007669"/>
    <property type="project" value="UniProtKB-KW"/>
</dbReference>
<proteinExistence type="predicted"/>
<dbReference type="PANTHER" id="PTHR10272">
    <property type="entry name" value="PLATELET-ACTIVATING FACTOR ACETYLHYDROLASE"/>
    <property type="match status" value="1"/>
</dbReference>
<gene>
    <name evidence="6" type="ORF">RCO7_10513</name>
</gene>
<evidence type="ECO:0000256" key="3">
    <source>
        <dbReference type="ARBA" id="ARBA00022963"/>
    </source>
</evidence>
<sequence>MAIMQRCTTLLVVLNVIVTLVSAQVELQLPKLPGNYPVGTIALELKTPSIPRDLMVSFFYPTDRSCTSFPLAPDLPPQSLAYTIAQAGLPPGFPISITTQAHLKATIASTDFPVLIFSTGYGVSRLLYTAAAEDLASLGYIVVVVDHPLDAPFIEYPDGRFIQVDAPNYEHVDAYIPYVDARVQDVRTVLDSLSNATFISQIPGLKSRGKVQKLQTSKIGILGHSLGGATAASAMLADKRFVAGVNMDGSIIGNVTTTGLSKPFLIMETETHNRTFDQTWGEFWPHLRGFKREIAVSKTQHGSYSDYLVLIDGLIAAGVPVPPELKAEFGAISGTRMLEIQTSYVGEFFGKFLMGKRGKLLDGPSKLFPEVTFFD</sequence>
<evidence type="ECO:0000313" key="6">
    <source>
        <dbReference type="EMBL" id="CZT10447.1"/>
    </source>
</evidence>
<dbReference type="STRING" id="914237.A0A1E1LIV6"/>
<reference evidence="7" key="1">
    <citation type="submission" date="2016-03" db="EMBL/GenBank/DDBJ databases">
        <authorList>
            <person name="Ploux O."/>
        </authorList>
    </citation>
    <scope>NUCLEOTIDE SEQUENCE [LARGE SCALE GENOMIC DNA]</scope>
    <source>
        <strain evidence="7">UK7</strain>
    </source>
</reference>
<dbReference type="Pfam" id="PF03403">
    <property type="entry name" value="PAF-AH_p_II"/>
    <property type="match status" value="1"/>
</dbReference>
<accession>A0A1E1LIV6</accession>
<dbReference type="GO" id="GO:0003847">
    <property type="term" value="F:1-alkyl-2-acetylglycerophosphocholine esterase activity"/>
    <property type="evidence" value="ECO:0007669"/>
    <property type="project" value="UniProtKB-EC"/>
</dbReference>
<comment type="caution">
    <text evidence="6">The sequence shown here is derived from an EMBL/GenBank/DDBJ whole genome shotgun (WGS) entry which is preliminary data.</text>
</comment>
<dbReference type="PANTHER" id="PTHR10272:SF14">
    <property type="entry name" value="PAF ACETYLHYDROLASE FAMILY PROTEIN"/>
    <property type="match status" value="1"/>
</dbReference>
<feature type="chain" id="PRO_5009447107" description="1-alkyl-2-acetylglycerophosphocholine esterase" evidence="5">
    <location>
        <begin position="24"/>
        <end position="375"/>
    </location>
</feature>
<keyword evidence="2" id="KW-0378">Hydrolase</keyword>
<evidence type="ECO:0000256" key="1">
    <source>
        <dbReference type="ARBA" id="ARBA00013201"/>
    </source>
</evidence>